<evidence type="ECO:0000313" key="1">
    <source>
        <dbReference type="EMBL" id="GFO17563.1"/>
    </source>
</evidence>
<dbReference type="Proteomes" id="UP000735302">
    <property type="component" value="Unassembled WGS sequence"/>
</dbReference>
<accession>A0AAV4BFD9</accession>
<evidence type="ECO:0000313" key="2">
    <source>
        <dbReference type="Proteomes" id="UP000735302"/>
    </source>
</evidence>
<dbReference type="EMBL" id="BLXT01004835">
    <property type="protein sequence ID" value="GFO17563.1"/>
    <property type="molecule type" value="Genomic_DNA"/>
</dbReference>
<proteinExistence type="predicted"/>
<dbReference type="AlphaFoldDB" id="A0AAV4BFD9"/>
<sequence>MKCYYKGEDPLVLGMKRNCHGAALVSVQGLLLSGYDSIIAGHDMLLSEYSPTFTRYELILIKVWPHPFRSACLGTMGIWNRLSFADTPDLYFREKGRIRKLILSGGMYQITLLVRDIFKRLPNLTNVPVWIAELLSAFA</sequence>
<name>A0AAV4BFD9_9GAST</name>
<comment type="caution">
    <text evidence="1">The sequence shown here is derived from an EMBL/GenBank/DDBJ whole genome shotgun (WGS) entry which is preliminary data.</text>
</comment>
<reference evidence="1 2" key="1">
    <citation type="journal article" date="2021" name="Elife">
        <title>Chloroplast acquisition without the gene transfer in kleptoplastic sea slugs, Plakobranchus ocellatus.</title>
        <authorList>
            <person name="Maeda T."/>
            <person name="Takahashi S."/>
            <person name="Yoshida T."/>
            <person name="Shimamura S."/>
            <person name="Takaki Y."/>
            <person name="Nagai Y."/>
            <person name="Toyoda A."/>
            <person name="Suzuki Y."/>
            <person name="Arimoto A."/>
            <person name="Ishii H."/>
            <person name="Satoh N."/>
            <person name="Nishiyama T."/>
            <person name="Hasebe M."/>
            <person name="Maruyama T."/>
            <person name="Minagawa J."/>
            <person name="Obokata J."/>
            <person name="Shigenobu S."/>
        </authorList>
    </citation>
    <scope>NUCLEOTIDE SEQUENCE [LARGE SCALE GENOMIC DNA]</scope>
</reference>
<organism evidence="1 2">
    <name type="scientific">Plakobranchus ocellatus</name>
    <dbReference type="NCBI Taxonomy" id="259542"/>
    <lineage>
        <taxon>Eukaryota</taxon>
        <taxon>Metazoa</taxon>
        <taxon>Spiralia</taxon>
        <taxon>Lophotrochozoa</taxon>
        <taxon>Mollusca</taxon>
        <taxon>Gastropoda</taxon>
        <taxon>Heterobranchia</taxon>
        <taxon>Euthyneura</taxon>
        <taxon>Panpulmonata</taxon>
        <taxon>Sacoglossa</taxon>
        <taxon>Placobranchoidea</taxon>
        <taxon>Plakobranchidae</taxon>
        <taxon>Plakobranchus</taxon>
    </lineage>
</organism>
<keyword evidence="2" id="KW-1185">Reference proteome</keyword>
<gene>
    <name evidence="1" type="ORF">PoB_004406800</name>
</gene>
<protein>
    <submittedName>
        <fullName evidence="1">Uncharacterized protein</fullName>
    </submittedName>
</protein>